<protein>
    <submittedName>
        <fullName evidence="1">Uncharacterized protein</fullName>
    </submittedName>
</protein>
<proteinExistence type="predicted"/>
<organism evidence="1">
    <name type="scientific">Anguilla anguilla</name>
    <name type="common">European freshwater eel</name>
    <name type="synonym">Muraena anguilla</name>
    <dbReference type="NCBI Taxonomy" id="7936"/>
    <lineage>
        <taxon>Eukaryota</taxon>
        <taxon>Metazoa</taxon>
        <taxon>Chordata</taxon>
        <taxon>Craniata</taxon>
        <taxon>Vertebrata</taxon>
        <taxon>Euteleostomi</taxon>
        <taxon>Actinopterygii</taxon>
        <taxon>Neopterygii</taxon>
        <taxon>Teleostei</taxon>
        <taxon>Anguilliformes</taxon>
        <taxon>Anguillidae</taxon>
        <taxon>Anguilla</taxon>
    </lineage>
</organism>
<accession>A0A0E9VV94</accession>
<reference evidence="1" key="1">
    <citation type="submission" date="2014-11" db="EMBL/GenBank/DDBJ databases">
        <authorList>
            <person name="Amaro Gonzalez C."/>
        </authorList>
    </citation>
    <scope>NUCLEOTIDE SEQUENCE</scope>
</reference>
<dbReference type="AlphaFoldDB" id="A0A0E9VV94"/>
<dbReference type="EMBL" id="GBXM01026610">
    <property type="protein sequence ID" value="JAH81967.1"/>
    <property type="molecule type" value="Transcribed_RNA"/>
</dbReference>
<name>A0A0E9VV94_ANGAN</name>
<reference evidence="1" key="2">
    <citation type="journal article" date="2015" name="Fish Shellfish Immunol.">
        <title>Early steps in the European eel (Anguilla anguilla)-Vibrio vulnificus interaction in the gills: Role of the RtxA13 toxin.</title>
        <authorList>
            <person name="Callol A."/>
            <person name="Pajuelo D."/>
            <person name="Ebbesson L."/>
            <person name="Teles M."/>
            <person name="MacKenzie S."/>
            <person name="Amaro C."/>
        </authorList>
    </citation>
    <scope>NUCLEOTIDE SEQUENCE</scope>
</reference>
<sequence>MRRVCDVLVSGSELLCCSRHIFGFCMRISTAEAKAFILRCATEMQYKTPTDTTC</sequence>
<evidence type="ECO:0000313" key="1">
    <source>
        <dbReference type="EMBL" id="JAH81967.1"/>
    </source>
</evidence>